<keyword evidence="2" id="KW-0812">Transmembrane</keyword>
<keyword evidence="5" id="KW-1185">Reference proteome</keyword>
<name>A0A3S9PLB5_STRLT</name>
<keyword evidence="4" id="KW-0378">Hydrolase</keyword>
<sequence>MSPTTVPRRKEVTASSRCTQKYAVGEPASSKASPLPSFQRFFTKVTQMTQLQAPNASRNHDTGRERVAGTGAGAGASAGTESSDLVGEAFAMGFSMRSGARTGPIGSSAGARREAPSRLAERGGTFTSVPTTTSHPPRYSATPRRRRAALLAAGASLLLPLAAAAPALAVPAPGPSGSPAHSPGASATPGKPADGKAKPPPKQPPAKMSTVGGELLGRPGPQVQLGPGAPELPRELSGNSWLVADAETGDILAANNAHWRLPPASTLKMLFADTVLPRFPKDKKHEVRPSDMEGMGEGSSQVGMKEGQTYSVHDMWMGVFLRSGNDAVHVLSAMNGGVSKTVRDMQEHADELQAEDTHVVTPDGYDAEGQVSSAYDLTLFARSGLQKADFREYCSTARTQFPDEDHPGKTKEIVNTNRLLTGQDGVTAYKGMAGVKNGSTTNAGNTFTGVAQHDGKKLLVTVMNPEIKERNQVYKETQLLLDWGFEAVGHVKPVGVLVPPKGGFPADKSGGTNGQASQGAQAAVTGGGDGMWTAVGLTGGALAVLAVAGFVVNRRHPLPERAARRRPGHAAPPKNPPSPPKD</sequence>
<dbReference type="OrthoDB" id="3663940at2"/>
<feature type="compositionally biased region" description="Basic and acidic residues" evidence="1">
    <location>
        <begin position="111"/>
        <end position="121"/>
    </location>
</feature>
<feature type="compositionally biased region" description="Polar residues" evidence="1">
    <location>
        <begin position="125"/>
        <end position="135"/>
    </location>
</feature>
<evidence type="ECO:0000256" key="1">
    <source>
        <dbReference type="SAM" id="MobiDB-lite"/>
    </source>
</evidence>
<evidence type="ECO:0000256" key="2">
    <source>
        <dbReference type="SAM" id="Phobius"/>
    </source>
</evidence>
<accession>A0A3S9PLB5</accession>
<feature type="region of interest" description="Disordered" evidence="1">
    <location>
        <begin position="1"/>
        <end position="36"/>
    </location>
</feature>
<feature type="compositionally biased region" description="Pro residues" evidence="1">
    <location>
        <begin position="573"/>
        <end position="582"/>
    </location>
</feature>
<reference evidence="4 5" key="1">
    <citation type="submission" date="2018-12" db="EMBL/GenBank/DDBJ databases">
        <title>The whole draft genome of Streptomyce luteoverticillatus CGMCC 15060.</title>
        <authorList>
            <person name="Feng Z."/>
            <person name="Chen G."/>
            <person name="Zhang J."/>
            <person name="Zhu H."/>
            <person name="Yu X."/>
            <person name="Zhang W."/>
            <person name="Zhang X."/>
        </authorList>
    </citation>
    <scope>NUCLEOTIDE SEQUENCE [LARGE SCALE GENOMIC DNA]</scope>
    <source>
        <strain evidence="4 5">CGMCC 15060</strain>
    </source>
</reference>
<keyword evidence="2" id="KW-0472">Membrane</keyword>
<keyword evidence="4" id="KW-0645">Protease</keyword>
<dbReference type="PANTHER" id="PTHR21581">
    <property type="entry name" value="D-ALANYL-D-ALANINE CARBOXYPEPTIDASE"/>
    <property type="match status" value="1"/>
</dbReference>
<dbReference type="Proteomes" id="UP000267900">
    <property type="component" value="Chromosome"/>
</dbReference>
<organism evidence="4 5">
    <name type="scientific">Streptomyces luteoverticillatus</name>
    <name type="common">Streptoverticillium luteoverticillatus</name>
    <dbReference type="NCBI Taxonomy" id="66425"/>
    <lineage>
        <taxon>Bacteria</taxon>
        <taxon>Bacillati</taxon>
        <taxon>Actinomycetota</taxon>
        <taxon>Actinomycetes</taxon>
        <taxon>Kitasatosporales</taxon>
        <taxon>Streptomycetaceae</taxon>
        <taxon>Streptomyces</taxon>
    </lineage>
</organism>
<feature type="compositionally biased region" description="Low complexity" evidence="1">
    <location>
        <begin position="172"/>
        <end position="192"/>
    </location>
</feature>
<keyword evidence="4" id="KW-0121">Carboxypeptidase</keyword>
<feature type="region of interest" description="Disordered" evidence="1">
    <location>
        <begin position="558"/>
        <end position="582"/>
    </location>
</feature>
<dbReference type="InterPro" id="IPR012338">
    <property type="entry name" value="Beta-lactam/transpept-like"/>
</dbReference>
<evidence type="ECO:0000313" key="4">
    <source>
        <dbReference type="EMBL" id="AZQ73135.1"/>
    </source>
</evidence>
<evidence type="ECO:0000313" key="5">
    <source>
        <dbReference type="Proteomes" id="UP000267900"/>
    </source>
</evidence>
<dbReference type="SUPFAM" id="SSF56601">
    <property type="entry name" value="beta-lactamase/transpeptidase-like"/>
    <property type="match status" value="1"/>
</dbReference>
<feature type="region of interest" description="Disordered" evidence="1">
    <location>
        <begin position="172"/>
        <end position="234"/>
    </location>
</feature>
<feature type="region of interest" description="Disordered" evidence="1">
    <location>
        <begin position="283"/>
        <end position="303"/>
    </location>
</feature>
<feature type="compositionally biased region" description="Basic and acidic residues" evidence="1">
    <location>
        <begin position="58"/>
        <end position="67"/>
    </location>
</feature>
<feature type="region of interest" description="Disordered" evidence="1">
    <location>
        <begin position="502"/>
        <end position="524"/>
    </location>
</feature>
<keyword evidence="2" id="KW-1133">Transmembrane helix</keyword>
<dbReference type="AlphaFoldDB" id="A0A3S9PLB5"/>
<dbReference type="Pfam" id="PF00768">
    <property type="entry name" value="Peptidase_S11"/>
    <property type="match status" value="1"/>
</dbReference>
<feature type="transmembrane region" description="Helical" evidence="2">
    <location>
        <begin position="531"/>
        <end position="552"/>
    </location>
</feature>
<dbReference type="GO" id="GO:0009002">
    <property type="term" value="F:serine-type D-Ala-D-Ala carboxypeptidase activity"/>
    <property type="evidence" value="ECO:0007669"/>
    <property type="project" value="InterPro"/>
</dbReference>
<feature type="region of interest" description="Disordered" evidence="1">
    <location>
        <begin position="49"/>
        <end position="82"/>
    </location>
</feature>
<dbReference type="Gene3D" id="3.40.710.10">
    <property type="entry name" value="DD-peptidase/beta-lactamase superfamily"/>
    <property type="match status" value="1"/>
</dbReference>
<feature type="region of interest" description="Disordered" evidence="1">
    <location>
        <begin position="99"/>
        <end position="143"/>
    </location>
</feature>
<dbReference type="GO" id="GO:0006508">
    <property type="term" value="P:proteolysis"/>
    <property type="evidence" value="ECO:0007669"/>
    <property type="project" value="InterPro"/>
</dbReference>
<evidence type="ECO:0000259" key="3">
    <source>
        <dbReference type="Pfam" id="PF00768"/>
    </source>
</evidence>
<gene>
    <name evidence="4" type="ORF">EKH77_19680</name>
</gene>
<dbReference type="InterPro" id="IPR001967">
    <property type="entry name" value="Peptidase_S11_N"/>
</dbReference>
<dbReference type="PANTHER" id="PTHR21581:SF33">
    <property type="entry name" value="D-ALANYL-D-ALANINE CARBOXYPEPTIDASE DACB"/>
    <property type="match status" value="1"/>
</dbReference>
<dbReference type="EMBL" id="CP034587">
    <property type="protein sequence ID" value="AZQ73135.1"/>
    <property type="molecule type" value="Genomic_DNA"/>
</dbReference>
<proteinExistence type="predicted"/>
<feature type="transmembrane region" description="Helical" evidence="2">
    <location>
        <begin position="148"/>
        <end position="169"/>
    </location>
</feature>
<feature type="domain" description="Peptidase S11 D-alanyl-D-alanine carboxypeptidase A N-terminal" evidence="3">
    <location>
        <begin position="235"/>
        <end position="464"/>
    </location>
</feature>
<protein>
    <submittedName>
        <fullName evidence="4">D-alanyl-D-alanine carboxypeptidase</fullName>
    </submittedName>
</protein>